<keyword evidence="5" id="KW-0460">Magnesium</keyword>
<evidence type="ECO:0000256" key="5">
    <source>
        <dbReference type="PIRSR" id="PIRSR605493-1"/>
    </source>
</evidence>
<sequence length="220" mass="23553">MQPAHKVQTEPGGVSNAVLTALREIPTSHLSDNLQRLSGLCGLTRMHRARKMVGTAVTVRTRPGDNLFVYKALTLMPPGSVLVVDGGANATNALVGELMMLYARQHGCEGFVLDAAIRDRAIFYDEDFPCYARAVTHRGPFKNGPGEIDVPVTVGGQVVMPGDLVVGDEDGVVSFPVAAAESLIAAARRTAETERSIRAEIATGRREQAWLAKVLEPHGL</sequence>
<comment type="cofactor">
    <cofactor evidence="5">
        <name>Mg(2+)</name>
        <dbReference type="ChEBI" id="CHEBI:18420"/>
    </cofactor>
</comment>
<name>A0A4R3LY36_9HYPH</name>
<dbReference type="PANTHER" id="PTHR33254:SF4">
    <property type="entry name" value="4-HYDROXY-4-METHYL-2-OXOGLUTARATE ALDOLASE 3-RELATED"/>
    <property type="match status" value="1"/>
</dbReference>
<gene>
    <name evidence="6" type="ORF">EDC64_109127</name>
</gene>
<comment type="cofactor">
    <cofactor evidence="1">
        <name>a divalent metal cation</name>
        <dbReference type="ChEBI" id="CHEBI:60240"/>
    </cofactor>
</comment>
<evidence type="ECO:0000256" key="1">
    <source>
        <dbReference type="ARBA" id="ARBA00001968"/>
    </source>
</evidence>
<evidence type="ECO:0000256" key="2">
    <source>
        <dbReference type="ARBA" id="ARBA00016549"/>
    </source>
</evidence>
<evidence type="ECO:0000256" key="3">
    <source>
        <dbReference type="ARBA" id="ARBA00029596"/>
    </source>
</evidence>
<evidence type="ECO:0000313" key="7">
    <source>
        <dbReference type="Proteomes" id="UP000294664"/>
    </source>
</evidence>
<dbReference type="NCBIfam" id="NF004850">
    <property type="entry name" value="PRK06201.1"/>
    <property type="match status" value="1"/>
</dbReference>
<dbReference type="GO" id="GO:0046872">
    <property type="term" value="F:metal ion binding"/>
    <property type="evidence" value="ECO:0007669"/>
    <property type="project" value="UniProtKB-KW"/>
</dbReference>
<dbReference type="AlphaFoldDB" id="A0A4R3LY36"/>
<dbReference type="PANTHER" id="PTHR33254">
    <property type="entry name" value="4-HYDROXY-4-METHYL-2-OXOGLUTARATE ALDOLASE 3-RELATED"/>
    <property type="match status" value="1"/>
</dbReference>
<evidence type="ECO:0000256" key="4">
    <source>
        <dbReference type="ARBA" id="ARBA00030169"/>
    </source>
</evidence>
<feature type="binding site" evidence="5">
    <location>
        <position position="119"/>
    </location>
    <ligand>
        <name>Mg(2+)</name>
        <dbReference type="ChEBI" id="CHEBI:18420"/>
    </ligand>
</feature>
<reference evidence="6 7" key="1">
    <citation type="submission" date="2019-03" db="EMBL/GenBank/DDBJ databases">
        <title>Genomic Encyclopedia of Type Strains, Phase IV (KMG-IV): sequencing the most valuable type-strain genomes for metagenomic binning, comparative biology and taxonomic classification.</title>
        <authorList>
            <person name="Goeker M."/>
        </authorList>
    </citation>
    <scope>NUCLEOTIDE SEQUENCE [LARGE SCALE GENOMIC DNA]</scope>
    <source>
        <strain evidence="6 7">DSM 9035</strain>
    </source>
</reference>
<dbReference type="InterPro" id="IPR005493">
    <property type="entry name" value="RraA/RraA-like"/>
</dbReference>
<accession>A0A4R3LY36</accession>
<comment type="caution">
    <text evidence="6">The sequence shown here is derived from an EMBL/GenBank/DDBJ whole genome shotgun (WGS) entry which is preliminary data.</text>
</comment>
<feature type="binding site" evidence="5">
    <location>
        <position position="118"/>
    </location>
    <ligand>
        <name>substrate</name>
    </ligand>
</feature>
<keyword evidence="5" id="KW-0479">Metal-binding</keyword>
<protein>
    <recommendedName>
        <fullName evidence="2">Putative 4-hydroxy-4-methyl-2-oxoglutarate aldolase</fullName>
    </recommendedName>
    <alternativeName>
        <fullName evidence="3">Regulator of ribonuclease activity homolog</fullName>
    </alternativeName>
    <alternativeName>
        <fullName evidence="4">RraA-like protein</fullName>
    </alternativeName>
</protein>
<feature type="binding site" evidence="5">
    <location>
        <begin position="96"/>
        <end position="99"/>
    </location>
    <ligand>
        <name>substrate</name>
    </ligand>
</feature>
<dbReference type="Pfam" id="PF03737">
    <property type="entry name" value="RraA-like"/>
    <property type="match status" value="1"/>
</dbReference>
<proteinExistence type="predicted"/>
<dbReference type="Gene3D" id="3.50.30.40">
    <property type="entry name" value="Ribonuclease E inhibitor RraA/RraA-like"/>
    <property type="match status" value="1"/>
</dbReference>
<dbReference type="EMBL" id="SMAI01000009">
    <property type="protein sequence ID" value="TCT03577.1"/>
    <property type="molecule type" value="Genomic_DNA"/>
</dbReference>
<dbReference type="OrthoDB" id="9812532at2"/>
<dbReference type="SUPFAM" id="SSF89562">
    <property type="entry name" value="RraA-like"/>
    <property type="match status" value="1"/>
</dbReference>
<organism evidence="6 7">
    <name type="scientific">Aquabacter spiritensis</name>
    <dbReference type="NCBI Taxonomy" id="933073"/>
    <lineage>
        <taxon>Bacteria</taxon>
        <taxon>Pseudomonadati</taxon>
        <taxon>Pseudomonadota</taxon>
        <taxon>Alphaproteobacteria</taxon>
        <taxon>Hyphomicrobiales</taxon>
        <taxon>Xanthobacteraceae</taxon>
        <taxon>Aquabacter</taxon>
    </lineage>
</organism>
<evidence type="ECO:0000313" key="6">
    <source>
        <dbReference type="EMBL" id="TCT03577.1"/>
    </source>
</evidence>
<dbReference type="CDD" id="cd16841">
    <property type="entry name" value="RraA_family"/>
    <property type="match status" value="1"/>
</dbReference>
<dbReference type="InterPro" id="IPR036704">
    <property type="entry name" value="RraA/RraA-like_sf"/>
</dbReference>
<dbReference type="Proteomes" id="UP000294664">
    <property type="component" value="Unassembled WGS sequence"/>
</dbReference>
<keyword evidence="7" id="KW-1185">Reference proteome</keyword>